<organism evidence="3 4">
    <name type="scientific">Bordetella pertussis (strain ATCC 9797 / DSM 5571 / CCUG 30873 / LMG 14455 / NCTC 10739 / 18323)</name>
    <dbReference type="NCBI Taxonomy" id="568706"/>
    <lineage>
        <taxon>Bacteria</taxon>
        <taxon>Pseudomonadati</taxon>
        <taxon>Pseudomonadota</taxon>
        <taxon>Betaproteobacteria</taxon>
        <taxon>Burkholderiales</taxon>
        <taxon>Alcaligenaceae</taxon>
        <taxon>Bordetella</taxon>
    </lineage>
</organism>
<accession>A0A0T7CSX7</accession>
<evidence type="ECO:0000313" key="4">
    <source>
        <dbReference type="Proteomes" id="UP000005250"/>
    </source>
</evidence>
<proteinExistence type="predicted"/>
<dbReference type="Proteomes" id="UP000005250">
    <property type="component" value="Chromosome"/>
</dbReference>
<name>A0A0T7CSX7_BORP1</name>
<dbReference type="CDD" id="cd00829">
    <property type="entry name" value="SCP-x_thiolase"/>
    <property type="match status" value="1"/>
</dbReference>
<dbReference type="InterPro" id="IPR016039">
    <property type="entry name" value="Thiolase-like"/>
</dbReference>
<gene>
    <name evidence="3" type="ordered locus">BN118_3323</name>
</gene>
<protein>
    <recommendedName>
        <fullName evidence="2">Thiolase C-terminal domain-containing protein</fullName>
    </recommendedName>
</protein>
<dbReference type="Gene3D" id="3.40.47.10">
    <property type="match status" value="1"/>
</dbReference>
<dbReference type="SUPFAM" id="SSF53901">
    <property type="entry name" value="Thiolase-like"/>
    <property type="match status" value="2"/>
</dbReference>
<dbReference type="EMBL" id="HE965805">
    <property type="protein sequence ID" value="CCJ64748.1"/>
    <property type="molecule type" value="Genomic_DNA"/>
</dbReference>
<dbReference type="AlphaFoldDB" id="A0A0T7CSX7"/>
<dbReference type="eggNOG" id="COG0183">
    <property type="taxonomic scope" value="Bacteria"/>
</dbReference>
<dbReference type="PANTHER" id="PTHR42870">
    <property type="entry name" value="ACETYL-COA C-ACETYLTRANSFERASE"/>
    <property type="match status" value="1"/>
</dbReference>
<reference evidence="3 4" key="1">
    <citation type="journal article" date="2012" name="BMC Genomics">
        <title>Comparative genomics of the classical Bordetella subspecies: the evolution and exchange of virulence-associated diversity amongst closely related pathogens.</title>
        <authorList>
            <person name="Park J."/>
            <person name="Zhang Y."/>
            <person name="Buboltz A.M."/>
            <person name="Zhang X."/>
            <person name="Schuster S.C."/>
            <person name="Ahuja U."/>
            <person name="Liu M."/>
            <person name="Miller J.F."/>
            <person name="Sebaihia M."/>
            <person name="Bentley S.D."/>
            <person name="Parkhill J."/>
            <person name="Harvill E.T."/>
        </authorList>
    </citation>
    <scope>NUCLEOTIDE SEQUENCE [LARGE SCALE GENOMIC DNA]</scope>
    <source>
        <strain evidence="4">ATCC 9797 / DSM 5571 / CCUG 30873 / LMG 14455 / NCTC 10739 / 18323</strain>
    </source>
</reference>
<dbReference type="PIRSF" id="PIRSF000429">
    <property type="entry name" value="Ac-CoA_Ac_transf"/>
    <property type="match status" value="1"/>
</dbReference>
<dbReference type="HOGENOM" id="CLU_035425_2_1_4"/>
<feature type="domain" description="Thiolase C-terminal" evidence="2">
    <location>
        <begin position="249"/>
        <end position="397"/>
    </location>
</feature>
<evidence type="ECO:0000259" key="2">
    <source>
        <dbReference type="Pfam" id="PF22691"/>
    </source>
</evidence>
<dbReference type="RefSeq" id="WP_010929744.1">
    <property type="nucleotide sequence ID" value="NC_018518.1"/>
</dbReference>
<dbReference type="GO" id="GO:0003988">
    <property type="term" value="F:acetyl-CoA C-acyltransferase activity"/>
    <property type="evidence" value="ECO:0007669"/>
    <property type="project" value="UniProtKB-ARBA"/>
</dbReference>
<dbReference type="PANTHER" id="PTHR42870:SF1">
    <property type="entry name" value="NON-SPECIFIC LIPID-TRANSFER PROTEIN-LIKE 2"/>
    <property type="match status" value="1"/>
</dbReference>
<dbReference type="GeneID" id="69603416"/>
<dbReference type="InterPro" id="IPR055140">
    <property type="entry name" value="Thiolase_C_2"/>
</dbReference>
<dbReference type="Pfam" id="PF22691">
    <property type="entry name" value="Thiolase_C_1"/>
    <property type="match status" value="1"/>
</dbReference>
<sequence>MGGEQRETNLSIRGKAYIVGAFEHPLRYAPAHSVAQLHAECALGALADAGLTLADVDGYFCAGDAGASPATLVDHMNLRLRHVDGTEIGGGSYLALIGHAAQAIASGKCRVALITLAGKPRSAGQATGTEARQPGPDRPASAWEAPYRWTVAGIYGNFARRHMHEYGTTSEQLAWVKVAASHHAQHNEHALLRKVYSVEDVLASPMIADPLHRLDCCVITDGGGALVLAAPEVARSLARPRIRVLGCGETIRTNNGGHHADMLHTGAQRSGPAAFAEAGVTPADIKYASVYDNFTIMVIMQLEDLGFCEKGAGGRFVADGNLISGTGRLPWNTDGGGLCNNHPANRGGITKAIEAVRQLRGEAHPSVQVPNCDLALAAGPGLVFGVGHSHATVILERE</sequence>
<dbReference type="KEGG" id="bper:BN118_3323"/>
<evidence type="ECO:0000313" key="3">
    <source>
        <dbReference type="EMBL" id="CCJ64748.1"/>
    </source>
</evidence>
<keyword evidence="4" id="KW-1185">Reference proteome</keyword>
<dbReference type="NCBIfam" id="NF006010">
    <property type="entry name" value="PRK08142.1"/>
    <property type="match status" value="1"/>
</dbReference>
<evidence type="ECO:0000256" key="1">
    <source>
        <dbReference type="SAM" id="MobiDB-lite"/>
    </source>
</evidence>
<feature type="region of interest" description="Disordered" evidence="1">
    <location>
        <begin position="122"/>
        <end position="141"/>
    </location>
</feature>
<dbReference type="InterPro" id="IPR002155">
    <property type="entry name" value="Thiolase"/>
</dbReference>